<dbReference type="GO" id="GO:0000302">
    <property type="term" value="P:response to reactive oxygen species"/>
    <property type="evidence" value="ECO:0007669"/>
    <property type="project" value="TreeGrafter"/>
</dbReference>
<dbReference type="PANTHER" id="PTHR31356">
    <property type="entry name" value="THYLAKOID LUMENAL 29 KDA PROTEIN, CHLOROPLASTIC-RELATED"/>
    <property type="match status" value="1"/>
</dbReference>
<dbReference type="GO" id="GO:0046872">
    <property type="term" value="F:metal ion binding"/>
    <property type="evidence" value="ECO:0007669"/>
    <property type="project" value="UniProtKB-KW"/>
</dbReference>
<keyword evidence="3" id="KW-0479">Metal-binding</keyword>
<evidence type="ECO:0000256" key="5">
    <source>
        <dbReference type="ARBA" id="ARBA00023004"/>
    </source>
</evidence>
<dbReference type="SUPFAM" id="SSF48113">
    <property type="entry name" value="Heme-dependent peroxidases"/>
    <property type="match status" value="1"/>
</dbReference>
<proteinExistence type="inferred from homology"/>
<dbReference type="CDD" id="cd00314">
    <property type="entry name" value="plant_peroxidase_like"/>
    <property type="match status" value="1"/>
</dbReference>
<dbReference type="AlphaFoldDB" id="A0A7S0PKT4"/>
<dbReference type="PROSITE" id="PS50873">
    <property type="entry name" value="PEROXIDASE_4"/>
    <property type="match status" value="1"/>
</dbReference>
<evidence type="ECO:0000256" key="4">
    <source>
        <dbReference type="ARBA" id="ARBA00023002"/>
    </source>
</evidence>
<dbReference type="PANTHER" id="PTHR31356:SF36">
    <property type="entry name" value="L-ASCORBATE PEROXIDASE 3"/>
    <property type="match status" value="1"/>
</dbReference>
<keyword evidence="4" id="KW-0560">Oxidoreductase</keyword>
<evidence type="ECO:0000256" key="1">
    <source>
        <dbReference type="ARBA" id="ARBA00022559"/>
    </source>
</evidence>
<reference evidence="8" key="1">
    <citation type="submission" date="2021-01" db="EMBL/GenBank/DDBJ databases">
        <authorList>
            <person name="Corre E."/>
            <person name="Pelletier E."/>
            <person name="Niang G."/>
            <person name="Scheremetjew M."/>
            <person name="Finn R."/>
            <person name="Kale V."/>
            <person name="Holt S."/>
            <person name="Cochrane G."/>
            <person name="Meng A."/>
            <person name="Brown T."/>
            <person name="Cohen L."/>
        </authorList>
    </citation>
    <scope>NUCLEOTIDE SEQUENCE</scope>
    <source>
        <strain evidence="8">Clade-D-RCC2572</strain>
    </source>
</reference>
<evidence type="ECO:0000256" key="6">
    <source>
        <dbReference type="RuleBase" id="RU004241"/>
    </source>
</evidence>
<dbReference type="GO" id="GO:0020037">
    <property type="term" value="F:heme binding"/>
    <property type="evidence" value="ECO:0007669"/>
    <property type="project" value="InterPro"/>
</dbReference>
<gene>
    <name evidence="8" type="ORF">OMED0929_LOCUS624</name>
</gene>
<evidence type="ECO:0000256" key="2">
    <source>
        <dbReference type="ARBA" id="ARBA00022617"/>
    </source>
</evidence>
<accession>A0A7S0PKT4</accession>
<dbReference type="Pfam" id="PF00141">
    <property type="entry name" value="peroxidase"/>
    <property type="match status" value="1"/>
</dbReference>
<dbReference type="GO" id="GO:0004601">
    <property type="term" value="F:peroxidase activity"/>
    <property type="evidence" value="ECO:0007669"/>
    <property type="project" value="UniProtKB-KW"/>
</dbReference>
<keyword evidence="5" id="KW-0408">Iron</keyword>
<protein>
    <recommendedName>
        <fullName evidence="7">Plant heme peroxidase family profile domain-containing protein</fullName>
    </recommendedName>
</protein>
<dbReference type="Gene3D" id="1.10.520.10">
    <property type="match status" value="1"/>
</dbReference>
<evidence type="ECO:0000313" key="8">
    <source>
        <dbReference type="EMBL" id="CAD8576331.1"/>
    </source>
</evidence>
<dbReference type="InterPro" id="IPR002016">
    <property type="entry name" value="Haem_peroxidase"/>
</dbReference>
<dbReference type="EMBL" id="HBEW01000746">
    <property type="protein sequence ID" value="CAD8576331.1"/>
    <property type="molecule type" value="Transcribed_RNA"/>
</dbReference>
<organism evidence="8">
    <name type="scientific">Ostreococcus mediterraneus</name>
    <dbReference type="NCBI Taxonomy" id="1486918"/>
    <lineage>
        <taxon>Eukaryota</taxon>
        <taxon>Viridiplantae</taxon>
        <taxon>Chlorophyta</taxon>
        <taxon>Mamiellophyceae</taxon>
        <taxon>Mamiellales</taxon>
        <taxon>Bathycoccaceae</taxon>
        <taxon>Ostreococcus</taxon>
    </lineage>
</organism>
<dbReference type="GO" id="GO:0042744">
    <property type="term" value="P:hydrogen peroxide catabolic process"/>
    <property type="evidence" value="ECO:0007669"/>
    <property type="project" value="TreeGrafter"/>
</dbReference>
<comment type="similarity">
    <text evidence="6">Belongs to the peroxidase family.</text>
</comment>
<evidence type="ECO:0000256" key="3">
    <source>
        <dbReference type="ARBA" id="ARBA00022723"/>
    </source>
</evidence>
<feature type="domain" description="Plant heme peroxidase family profile" evidence="7">
    <location>
        <begin position="178"/>
        <end position="372"/>
    </location>
</feature>
<sequence length="425" mass="45531">MSHAGMNATMRPMTLTSARSTKRLMMNVRGGAHARAYAVVRCAQVNGDERGAEAVGRRAAMARLSAAVALASGGAGVARADVGDYLANLLVEKPPPPKREIMLPELIIEPYSREDGCRATSGASKAKAQIEFAQFIAPIIEDNIDLTFGEYFRLALADFGTFSVVGKKNGLNGSVRFELDRPENKGLKKAFASIEKIKKAVDAKTDQPVSYADLIALVPHFAARVQFKKDYIEEVGSDKDYEFLFIGTNPFLGAKVRVGRLDAATADPEGLIPLDGGNAEDFLAWFRRMGLGPNELAALAPYLYEDPQKGIDIVRQDGTCSRLLDVYETQRILGKRAPGPAVTIIKNLKQATDNCITGGALSIAPAVLDPPYVSYAFIRGGGELPRVGAYPAVPGSFETGGSLLAIQLRQAQAEARAAKEAAGEQ</sequence>
<dbReference type="InterPro" id="IPR044831">
    <property type="entry name" value="Ccp1-like"/>
</dbReference>
<keyword evidence="2" id="KW-0349">Heme</keyword>
<name>A0A7S0PKT4_9CHLO</name>
<dbReference type="InterPro" id="IPR010255">
    <property type="entry name" value="Haem_peroxidase_sf"/>
</dbReference>
<keyword evidence="1" id="KW-0575">Peroxidase</keyword>
<dbReference type="GO" id="GO:0034599">
    <property type="term" value="P:cellular response to oxidative stress"/>
    <property type="evidence" value="ECO:0007669"/>
    <property type="project" value="InterPro"/>
</dbReference>
<evidence type="ECO:0000259" key="7">
    <source>
        <dbReference type="PROSITE" id="PS50873"/>
    </source>
</evidence>